<dbReference type="RefSeq" id="WP_085254372.1">
    <property type="nucleotide sequence ID" value="NZ_AP022573.1"/>
</dbReference>
<feature type="transmembrane region" description="Helical" evidence="8">
    <location>
        <begin position="118"/>
        <end position="143"/>
    </location>
</feature>
<accession>A0AAJ3TXM2</accession>
<dbReference type="InterPro" id="IPR003689">
    <property type="entry name" value="ZIP"/>
</dbReference>
<evidence type="ECO:0000256" key="1">
    <source>
        <dbReference type="ARBA" id="ARBA00004651"/>
    </source>
</evidence>
<dbReference type="EMBL" id="LQPR01000012">
    <property type="protein sequence ID" value="ORW73849.1"/>
    <property type="molecule type" value="Genomic_DNA"/>
</dbReference>
<evidence type="ECO:0000256" key="5">
    <source>
        <dbReference type="ARBA" id="ARBA00022833"/>
    </source>
</evidence>
<keyword evidence="7 8" id="KW-0472">Membrane</keyword>
<dbReference type="PANTHER" id="PTHR11040">
    <property type="entry name" value="ZINC/IRON TRANSPORTER"/>
    <property type="match status" value="1"/>
</dbReference>
<comment type="caution">
    <text evidence="9">The sequence shown here is derived from an EMBL/GenBank/DDBJ whole genome shotgun (WGS) entry which is preliminary data.</text>
</comment>
<comment type="similarity">
    <text evidence="2">Belongs to the ZIP transporter (TC 2.A.5) family.</text>
</comment>
<feature type="transmembrane region" description="Helical" evidence="8">
    <location>
        <begin position="164"/>
        <end position="187"/>
    </location>
</feature>
<keyword evidence="5" id="KW-0862">Zinc</keyword>
<name>A0AAJ3TXM2_9MYCO</name>
<keyword evidence="6 8" id="KW-1133">Transmembrane helix</keyword>
<evidence type="ECO:0000256" key="4">
    <source>
        <dbReference type="ARBA" id="ARBA00022692"/>
    </source>
</evidence>
<evidence type="ECO:0000256" key="3">
    <source>
        <dbReference type="ARBA" id="ARBA00022475"/>
    </source>
</evidence>
<feature type="transmembrane region" description="Helical" evidence="8">
    <location>
        <begin position="29"/>
        <end position="47"/>
    </location>
</feature>
<dbReference type="PANTHER" id="PTHR11040:SF211">
    <property type="entry name" value="ZINC TRANSPORTER ZIP11"/>
    <property type="match status" value="1"/>
</dbReference>
<dbReference type="GO" id="GO:0005886">
    <property type="term" value="C:plasma membrane"/>
    <property type="evidence" value="ECO:0007669"/>
    <property type="project" value="UniProtKB-SubCell"/>
</dbReference>
<evidence type="ECO:0000256" key="6">
    <source>
        <dbReference type="ARBA" id="ARBA00022989"/>
    </source>
</evidence>
<feature type="transmembrane region" description="Helical" evidence="8">
    <location>
        <begin position="59"/>
        <end position="78"/>
    </location>
</feature>
<evidence type="ECO:0000256" key="8">
    <source>
        <dbReference type="SAM" id="Phobius"/>
    </source>
</evidence>
<protein>
    <submittedName>
        <fullName evidence="9">Permease</fullName>
    </submittedName>
</protein>
<gene>
    <name evidence="9" type="ORF">AWC23_00625</name>
</gene>
<dbReference type="Pfam" id="PF02535">
    <property type="entry name" value="Zip"/>
    <property type="match status" value="1"/>
</dbReference>
<proteinExistence type="inferred from homology"/>
<dbReference type="GO" id="GO:0005385">
    <property type="term" value="F:zinc ion transmembrane transporter activity"/>
    <property type="evidence" value="ECO:0007669"/>
    <property type="project" value="TreeGrafter"/>
</dbReference>
<evidence type="ECO:0000313" key="10">
    <source>
        <dbReference type="Proteomes" id="UP000193387"/>
    </source>
</evidence>
<organism evidence="9 10">
    <name type="scientific">Mycobacterium saskatchewanense</name>
    <dbReference type="NCBI Taxonomy" id="220927"/>
    <lineage>
        <taxon>Bacteria</taxon>
        <taxon>Bacillati</taxon>
        <taxon>Actinomycetota</taxon>
        <taxon>Actinomycetes</taxon>
        <taxon>Mycobacteriales</taxon>
        <taxon>Mycobacteriaceae</taxon>
        <taxon>Mycobacterium</taxon>
        <taxon>Mycobacterium simiae complex</taxon>
    </lineage>
</organism>
<feature type="transmembrane region" description="Helical" evidence="8">
    <location>
        <begin position="193"/>
        <end position="211"/>
    </location>
</feature>
<sequence length="242" mass="24746">MAVLVAFGSFITTLLGGYAALRIGSYRYLVLGLAAGLMLGAVAFDLLPEALSQGSWTLFGIPTPLVAFVLGFLVLHVIERTVGIHREEPADAADIVDAPSVGLLAATGLVGHSVMDGFAIGAAFQAGAGVGAVVAVAVIGHDFADGFNTYTITSIYGNDRRRALTLLAADAVAPVAGAALTLAVTIPHRLLEVYLGFFAGFLMYLASADILPKANAGRRTLATPACTIGGVLFMLAIVGLAS</sequence>
<evidence type="ECO:0000256" key="2">
    <source>
        <dbReference type="ARBA" id="ARBA00006939"/>
    </source>
</evidence>
<dbReference type="AlphaFoldDB" id="A0AAJ3TXM2"/>
<keyword evidence="4 8" id="KW-0812">Transmembrane</keyword>
<evidence type="ECO:0000256" key="7">
    <source>
        <dbReference type="ARBA" id="ARBA00023136"/>
    </source>
</evidence>
<feature type="transmembrane region" description="Helical" evidence="8">
    <location>
        <begin position="223"/>
        <end position="241"/>
    </location>
</feature>
<keyword evidence="10" id="KW-1185">Reference proteome</keyword>
<keyword evidence="3" id="KW-1003">Cell membrane</keyword>
<comment type="subcellular location">
    <subcellularLocation>
        <location evidence="1">Cell membrane</location>
        <topology evidence="1">Multi-pass membrane protein</topology>
    </subcellularLocation>
</comment>
<dbReference type="Proteomes" id="UP000193387">
    <property type="component" value="Unassembled WGS sequence"/>
</dbReference>
<evidence type="ECO:0000313" key="9">
    <source>
        <dbReference type="EMBL" id="ORW73849.1"/>
    </source>
</evidence>
<reference evidence="9 10" key="1">
    <citation type="submission" date="2016-01" db="EMBL/GenBank/DDBJ databases">
        <title>The new phylogeny of the genus Mycobacterium.</title>
        <authorList>
            <person name="Tarcisio F."/>
            <person name="Conor M."/>
            <person name="Antonella G."/>
            <person name="Elisabetta G."/>
            <person name="Giulia F.S."/>
            <person name="Sara T."/>
            <person name="Anna F."/>
            <person name="Clotilde B."/>
            <person name="Roberto B."/>
            <person name="Veronica D.S."/>
            <person name="Fabio R."/>
            <person name="Monica P."/>
            <person name="Olivier J."/>
            <person name="Enrico T."/>
            <person name="Nicola S."/>
        </authorList>
    </citation>
    <scope>NUCLEOTIDE SEQUENCE [LARGE SCALE GENOMIC DNA]</scope>
    <source>
        <strain evidence="9 10">DSM 44616</strain>
    </source>
</reference>